<sequence length="220" mass="25435">MPMDTPRKDSDEVDAMDVDARDEVEVEEQTASEPHPQQPPPVIHISAAGRKSGQRDIGRPRRILFYHRGQPYYEFTNFSPHEVVFEGRTYPTAEHLFQAHKFLPTYPQLAERIRELPSSRAALQEATRLSEYRRKDWFDVNITVMDTVLEAKFTRHSYLRRMLLGTGDSVLIENSPIDAFWGVGQDGKGRNELGKALMRLRDKLRHSGETNSMQPFCDYQ</sequence>
<organism evidence="3 4">
    <name type="scientific">Rhodonia placenta</name>
    <dbReference type="NCBI Taxonomy" id="104341"/>
    <lineage>
        <taxon>Eukaryota</taxon>
        <taxon>Fungi</taxon>
        <taxon>Dikarya</taxon>
        <taxon>Basidiomycota</taxon>
        <taxon>Agaricomycotina</taxon>
        <taxon>Agaricomycetes</taxon>
        <taxon>Polyporales</taxon>
        <taxon>Adustoporiaceae</taxon>
        <taxon>Rhodonia</taxon>
    </lineage>
</organism>
<evidence type="ECO:0000259" key="2">
    <source>
        <dbReference type="Pfam" id="PF08719"/>
    </source>
</evidence>
<dbReference type="AlphaFoldDB" id="A0A8H7U161"/>
<dbReference type="EMBL" id="JADOXO010000152">
    <property type="protein sequence ID" value="KAF9811495.1"/>
    <property type="molecule type" value="Genomic_DNA"/>
</dbReference>
<proteinExistence type="predicted"/>
<dbReference type="SUPFAM" id="SSF143990">
    <property type="entry name" value="YbiA-like"/>
    <property type="match status" value="1"/>
</dbReference>
<name>A0A8H7U161_9APHY</name>
<evidence type="ECO:0000256" key="1">
    <source>
        <dbReference type="SAM" id="MobiDB-lite"/>
    </source>
</evidence>
<dbReference type="NCBIfam" id="TIGR02464">
    <property type="entry name" value="ribofla_fusion"/>
    <property type="match status" value="1"/>
</dbReference>
<evidence type="ECO:0000313" key="3">
    <source>
        <dbReference type="EMBL" id="KAF9811495.1"/>
    </source>
</evidence>
<reference evidence="3" key="2">
    <citation type="journal article" name="Front. Microbiol.">
        <title>Degradative Capacity of Two Strains of Rhodonia placenta: From Phenotype to Genotype.</title>
        <authorList>
            <person name="Kolle M."/>
            <person name="Horta M.A.C."/>
            <person name="Nowrousian M."/>
            <person name="Ohm R.A."/>
            <person name="Benz J.P."/>
            <person name="Pilgard A."/>
        </authorList>
    </citation>
    <scope>NUCLEOTIDE SEQUENCE</scope>
    <source>
        <strain evidence="3">FPRL280</strain>
    </source>
</reference>
<protein>
    <recommendedName>
        <fullName evidence="2">NADAR domain-containing protein</fullName>
    </recommendedName>
</protein>
<dbReference type="CDD" id="cd15457">
    <property type="entry name" value="NADAR"/>
    <property type="match status" value="1"/>
</dbReference>
<feature type="region of interest" description="Disordered" evidence="1">
    <location>
        <begin position="1"/>
        <end position="55"/>
    </location>
</feature>
<evidence type="ECO:0000313" key="4">
    <source>
        <dbReference type="Proteomes" id="UP000639403"/>
    </source>
</evidence>
<dbReference type="InterPro" id="IPR037238">
    <property type="entry name" value="YbiA-like_sf"/>
</dbReference>
<accession>A0A8H7U161</accession>
<reference evidence="3" key="1">
    <citation type="submission" date="2020-11" db="EMBL/GenBank/DDBJ databases">
        <authorList>
            <person name="Koelle M."/>
            <person name="Horta M.A.C."/>
            <person name="Nowrousian M."/>
            <person name="Ohm R.A."/>
            <person name="Benz P."/>
            <person name="Pilgard A."/>
        </authorList>
    </citation>
    <scope>NUCLEOTIDE SEQUENCE</scope>
    <source>
        <strain evidence="3">FPRL280</strain>
    </source>
</reference>
<comment type="caution">
    <text evidence="3">The sequence shown here is derived from an EMBL/GenBank/DDBJ whole genome shotgun (WGS) entry which is preliminary data.</text>
</comment>
<gene>
    <name evidence="3" type="ORF">IEO21_06579</name>
</gene>
<feature type="compositionally biased region" description="Basic and acidic residues" evidence="1">
    <location>
        <begin position="1"/>
        <end position="10"/>
    </location>
</feature>
<dbReference type="InterPro" id="IPR012816">
    <property type="entry name" value="NADAR"/>
</dbReference>
<dbReference type="Gene3D" id="1.10.357.40">
    <property type="entry name" value="YbiA-like"/>
    <property type="match status" value="1"/>
</dbReference>
<feature type="domain" description="NADAR" evidence="2">
    <location>
        <begin position="65"/>
        <end position="205"/>
    </location>
</feature>
<dbReference type="Proteomes" id="UP000639403">
    <property type="component" value="Unassembled WGS sequence"/>
</dbReference>
<dbReference type="Pfam" id="PF08719">
    <property type="entry name" value="NADAR"/>
    <property type="match status" value="1"/>
</dbReference>